<feature type="compositionally biased region" description="Basic and acidic residues" evidence="1">
    <location>
        <begin position="1"/>
        <end position="26"/>
    </location>
</feature>
<feature type="region of interest" description="Disordered" evidence="1">
    <location>
        <begin position="1"/>
        <end position="32"/>
    </location>
</feature>
<reference evidence="5" key="1">
    <citation type="submission" date="2017-02" db="UniProtKB">
        <authorList>
            <consortium name="WormBaseParasite"/>
        </authorList>
    </citation>
    <scope>IDENTIFICATION</scope>
</reference>
<evidence type="ECO:0000256" key="2">
    <source>
        <dbReference type="SAM" id="Phobius"/>
    </source>
</evidence>
<protein>
    <submittedName>
        <fullName evidence="5">Cytochrome o ubiquinol oxidase subunit IV</fullName>
    </submittedName>
</protein>
<organism evidence="5">
    <name type="scientific">Anisakis simplex</name>
    <name type="common">Herring worm</name>
    <dbReference type="NCBI Taxonomy" id="6269"/>
    <lineage>
        <taxon>Eukaryota</taxon>
        <taxon>Metazoa</taxon>
        <taxon>Ecdysozoa</taxon>
        <taxon>Nematoda</taxon>
        <taxon>Chromadorea</taxon>
        <taxon>Rhabditida</taxon>
        <taxon>Spirurina</taxon>
        <taxon>Ascaridomorpha</taxon>
        <taxon>Ascaridoidea</taxon>
        <taxon>Anisakidae</taxon>
        <taxon>Anisakis</taxon>
        <taxon>Anisakis simplex complex</taxon>
    </lineage>
</organism>
<keyword evidence="2" id="KW-0472">Membrane</keyword>
<dbReference type="Proteomes" id="UP000267096">
    <property type="component" value="Unassembled WGS sequence"/>
</dbReference>
<evidence type="ECO:0000256" key="1">
    <source>
        <dbReference type="SAM" id="MobiDB-lite"/>
    </source>
</evidence>
<feature type="transmembrane region" description="Helical" evidence="2">
    <location>
        <begin position="43"/>
        <end position="62"/>
    </location>
</feature>
<dbReference type="EMBL" id="UYRR01024600">
    <property type="protein sequence ID" value="VDK34011.1"/>
    <property type="molecule type" value="Genomic_DNA"/>
</dbReference>
<evidence type="ECO:0000313" key="3">
    <source>
        <dbReference type="EMBL" id="VDK34011.1"/>
    </source>
</evidence>
<reference evidence="3 4" key="2">
    <citation type="submission" date="2018-11" db="EMBL/GenBank/DDBJ databases">
        <authorList>
            <consortium name="Pathogen Informatics"/>
        </authorList>
    </citation>
    <scope>NUCLEOTIDE SEQUENCE [LARGE SCALE GENOMIC DNA]</scope>
</reference>
<keyword evidence="4" id="KW-1185">Reference proteome</keyword>
<evidence type="ECO:0000313" key="5">
    <source>
        <dbReference type="WBParaSite" id="ASIM_0000900201-mRNA-1"/>
    </source>
</evidence>
<evidence type="ECO:0000313" key="4">
    <source>
        <dbReference type="Proteomes" id="UP000267096"/>
    </source>
</evidence>
<accession>A0A0M3JMW3</accession>
<sequence length="67" mass="7563">MAHDVEHKQDGSIVVEHDHGQQDAKAQHHTSSAHSHHFNWRQAISLVFCSGGILVCYLWFGIVQEAM</sequence>
<dbReference type="WBParaSite" id="ASIM_0000900201-mRNA-1">
    <property type="protein sequence ID" value="ASIM_0000900201-mRNA-1"/>
    <property type="gene ID" value="ASIM_0000900201"/>
</dbReference>
<gene>
    <name evidence="3" type="ORF">ASIM_LOCUS8738</name>
</gene>
<keyword evidence="2" id="KW-1133">Transmembrane helix</keyword>
<name>A0A0M3JMW3_ANISI</name>
<keyword evidence="2" id="KW-0812">Transmembrane</keyword>
<proteinExistence type="predicted"/>
<dbReference type="AlphaFoldDB" id="A0A0M3JMW3"/>